<dbReference type="SUPFAM" id="SSF51735">
    <property type="entry name" value="NAD(P)-binding Rossmann-fold domains"/>
    <property type="match status" value="1"/>
</dbReference>
<dbReference type="InterPro" id="IPR036291">
    <property type="entry name" value="NAD(P)-bd_dom_sf"/>
</dbReference>
<organism evidence="3 4">
    <name type="scientific">Zopfia rhizophila CBS 207.26</name>
    <dbReference type="NCBI Taxonomy" id="1314779"/>
    <lineage>
        <taxon>Eukaryota</taxon>
        <taxon>Fungi</taxon>
        <taxon>Dikarya</taxon>
        <taxon>Ascomycota</taxon>
        <taxon>Pezizomycotina</taxon>
        <taxon>Dothideomycetes</taxon>
        <taxon>Dothideomycetes incertae sedis</taxon>
        <taxon>Zopfiaceae</taxon>
        <taxon>Zopfia</taxon>
    </lineage>
</organism>
<dbReference type="InterPro" id="IPR016040">
    <property type="entry name" value="NAD(P)-bd_dom"/>
</dbReference>
<dbReference type="EMBL" id="ML994614">
    <property type="protein sequence ID" value="KAF2193105.1"/>
    <property type="molecule type" value="Genomic_DNA"/>
</dbReference>
<protein>
    <recommendedName>
        <fullName evidence="2">NAD(P)-binding domain-containing protein</fullName>
    </recommendedName>
</protein>
<name>A0A6A6EPL6_9PEZI</name>
<dbReference type="PROSITE" id="PS51257">
    <property type="entry name" value="PROKAR_LIPOPROTEIN"/>
    <property type="match status" value="1"/>
</dbReference>
<keyword evidence="4" id="KW-1185">Reference proteome</keyword>
<sequence>MSTTKQTIAFFGATGGCASASLAAALRDGHTCTALARTPDKLRNLLTTAHSIPPSTLDALLTIHAGDIKKSSDIQKVLVPSANSGVLVDTILFAVGGTPALQTSIIKPITLTDPHICEAGMSAVLAAISELEKRGVSATKDGRKPLMVVISTTGVSSKKRDVPLLLYPLYHWMLQVPHADKKKMEELIFNDNGAHIQDFVVVRPTLLTDGEPQGISKVRTGWEWGVKKEAELGPTLGWSVGRRDVGEWIFRECIVKGGWEGKCATLTY</sequence>
<dbReference type="AlphaFoldDB" id="A0A6A6EPL6"/>
<dbReference type="OrthoDB" id="63935at2759"/>
<evidence type="ECO:0000313" key="4">
    <source>
        <dbReference type="Proteomes" id="UP000800200"/>
    </source>
</evidence>
<comment type="similarity">
    <text evidence="1">Belongs to the avfA family.</text>
</comment>
<gene>
    <name evidence="3" type="ORF">K469DRAFT_551686</name>
</gene>
<evidence type="ECO:0000256" key="1">
    <source>
        <dbReference type="ARBA" id="ARBA00038376"/>
    </source>
</evidence>
<dbReference type="Pfam" id="PF13460">
    <property type="entry name" value="NAD_binding_10"/>
    <property type="match status" value="1"/>
</dbReference>
<dbReference type="PANTHER" id="PTHR15020:SF50">
    <property type="entry name" value="UPF0659 PROTEIN YMR090W"/>
    <property type="match status" value="1"/>
</dbReference>
<dbReference type="Proteomes" id="UP000800200">
    <property type="component" value="Unassembled WGS sequence"/>
</dbReference>
<dbReference type="PANTHER" id="PTHR15020">
    <property type="entry name" value="FLAVIN REDUCTASE-RELATED"/>
    <property type="match status" value="1"/>
</dbReference>
<proteinExistence type="inferred from homology"/>
<accession>A0A6A6EPL6</accession>
<dbReference type="Gene3D" id="3.40.50.720">
    <property type="entry name" value="NAD(P)-binding Rossmann-like Domain"/>
    <property type="match status" value="1"/>
</dbReference>
<feature type="domain" description="NAD(P)-binding" evidence="2">
    <location>
        <begin position="12"/>
        <end position="249"/>
    </location>
</feature>
<reference evidence="3" key="1">
    <citation type="journal article" date="2020" name="Stud. Mycol.">
        <title>101 Dothideomycetes genomes: a test case for predicting lifestyles and emergence of pathogens.</title>
        <authorList>
            <person name="Haridas S."/>
            <person name="Albert R."/>
            <person name="Binder M."/>
            <person name="Bloem J."/>
            <person name="Labutti K."/>
            <person name="Salamov A."/>
            <person name="Andreopoulos B."/>
            <person name="Baker S."/>
            <person name="Barry K."/>
            <person name="Bills G."/>
            <person name="Bluhm B."/>
            <person name="Cannon C."/>
            <person name="Castanera R."/>
            <person name="Culley D."/>
            <person name="Daum C."/>
            <person name="Ezra D."/>
            <person name="Gonzalez J."/>
            <person name="Henrissat B."/>
            <person name="Kuo A."/>
            <person name="Liang C."/>
            <person name="Lipzen A."/>
            <person name="Lutzoni F."/>
            <person name="Magnuson J."/>
            <person name="Mondo S."/>
            <person name="Nolan M."/>
            <person name="Ohm R."/>
            <person name="Pangilinan J."/>
            <person name="Park H.-J."/>
            <person name="Ramirez L."/>
            <person name="Alfaro M."/>
            <person name="Sun H."/>
            <person name="Tritt A."/>
            <person name="Yoshinaga Y."/>
            <person name="Zwiers L.-H."/>
            <person name="Turgeon B."/>
            <person name="Goodwin S."/>
            <person name="Spatafora J."/>
            <person name="Crous P."/>
            <person name="Grigoriev I."/>
        </authorList>
    </citation>
    <scope>NUCLEOTIDE SEQUENCE</scope>
    <source>
        <strain evidence="3">CBS 207.26</strain>
    </source>
</reference>
<evidence type="ECO:0000313" key="3">
    <source>
        <dbReference type="EMBL" id="KAF2193105.1"/>
    </source>
</evidence>
<evidence type="ECO:0000259" key="2">
    <source>
        <dbReference type="Pfam" id="PF13460"/>
    </source>
</evidence>